<reference evidence="1 2" key="1">
    <citation type="submission" date="2016-06" db="EMBL/GenBank/DDBJ databases">
        <title>Draft Genome Sequence of Tenacibaculum soleae UCD-KL19.</title>
        <authorList>
            <person name="Eisen J.A."/>
            <person name="Coil D.A."/>
            <person name="Lujan K.M."/>
        </authorList>
    </citation>
    <scope>NUCLEOTIDE SEQUENCE [LARGE SCALE GENOMIC DNA]</scope>
    <source>
        <strain evidence="1 2">UCD-KL19</strain>
    </source>
</reference>
<evidence type="ECO:0008006" key="3">
    <source>
        <dbReference type="Google" id="ProtNLM"/>
    </source>
</evidence>
<name>A0A1B9XXZ7_9FLAO</name>
<gene>
    <name evidence="1" type="ORF">BA195_09605</name>
</gene>
<evidence type="ECO:0000313" key="2">
    <source>
        <dbReference type="Proteomes" id="UP000093186"/>
    </source>
</evidence>
<accession>A0A1B9XXZ7</accession>
<keyword evidence="2" id="KW-1185">Reference proteome</keyword>
<dbReference type="PROSITE" id="PS51257">
    <property type="entry name" value="PROKAR_LIPOPROTEIN"/>
    <property type="match status" value="1"/>
</dbReference>
<dbReference type="OrthoDB" id="1062680at2"/>
<dbReference type="Pfam" id="PF14054">
    <property type="entry name" value="DUF4249"/>
    <property type="match status" value="1"/>
</dbReference>
<evidence type="ECO:0000313" key="1">
    <source>
        <dbReference type="EMBL" id="OCK42424.1"/>
    </source>
</evidence>
<comment type="caution">
    <text evidence="1">The sequence shown here is derived from an EMBL/GenBank/DDBJ whole genome shotgun (WGS) entry which is preliminary data.</text>
</comment>
<dbReference type="AlphaFoldDB" id="A0A1B9XXZ7"/>
<dbReference type="STRING" id="447689.BA195_09605"/>
<protein>
    <recommendedName>
        <fullName evidence="3">DUF4249 domain-containing protein</fullName>
    </recommendedName>
</protein>
<dbReference type="Proteomes" id="UP000093186">
    <property type="component" value="Unassembled WGS sequence"/>
</dbReference>
<dbReference type="InterPro" id="IPR025345">
    <property type="entry name" value="DUF4249"/>
</dbReference>
<sequence length="388" mass="44576">MKNKNKWFFITVIVMITSCVEPFEIKDIAHESKLVVNAIITNELKNQIIKLSRTTKIDSTGISPEKNARISIIDDSQNVYQFKELNDGEYQSINQFNAIPDKSYTLKIETQNGENYSSTPEKLTETVSLENIEIKTSQNETEDKEVKISINNSYTNDTNKYYRFEYHETYKITPFSWNPQKAIVVSRDFPFQFDLIPNPDPKYCYVNKQPTNIIIAESPQLTNYVIKSKSILDRAWSLRYSILIKEYVLNEKSYNYYKLVKKFSNPTEIFSQIQVGTIPNNISSNTNPDNKAIGLFQVSAVSSKRIFINREDLTDEKYIYPGEEYCDIITPEKIDPFSGSPLISAIDSNNYLFSGITANPSSPYKLISKPCGDCTYLGETSKPSFWID</sequence>
<dbReference type="EMBL" id="MAKX01000013">
    <property type="protein sequence ID" value="OCK42424.1"/>
    <property type="molecule type" value="Genomic_DNA"/>
</dbReference>
<organism evidence="1 2">
    <name type="scientific">Tenacibaculum soleae</name>
    <dbReference type="NCBI Taxonomy" id="447689"/>
    <lineage>
        <taxon>Bacteria</taxon>
        <taxon>Pseudomonadati</taxon>
        <taxon>Bacteroidota</taxon>
        <taxon>Flavobacteriia</taxon>
        <taxon>Flavobacteriales</taxon>
        <taxon>Flavobacteriaceae</taxon>
        <taxon>Tenacibaculum</taxon>
    </lineage>
</organism>
<proteinExistence type="predicted"/>
<dbReference type="RefSeq" id="WP_068704951.1">
    <property type="nucleotide sequence ID" value="NZ_JAUOSG010000005.1"/>
</dbReference>